<evidence type="ECO:0000313" key="1">
    <source>
        <dbReference type="EMBL" id="KAA2557808.1"/>
    </source>
</evidence>
<protein>
    <submittedName>
        <fullName evidence="1">Uncharacterized protein</fullName>
    </submittedName>
</protein>
<dbReference type="InterPro" id="IPR011990">
    <property type="entry name" value="TPR-like_helical_dom_sf"/>
</dbReference>
<dbReference type="AlphaFoldDB" id="A0A9P4DN62"/>
<gene>
    <name evidence="1" type="ORF">F2S36_13585</name>
</gene>
<accession>A0A9P4DN62</accession>
<proteinExistence type="predicted"/>
<feature type="non-terminal residue" evidence="1">
    <location>
        <position position="1"/>
    </location>
</feature>
<comment type="caution">
    <text evidence="1">The sequence shown here is derived from an EMBL/GenBank/DDBJ whole genome shotgun (WGS) entry which is preliminary data.</text>
</comment>
<dbReference type="SUPFAM" id="SSF48452">
    <property type="entry name" value="TPR-like"/>
    <property type="match status" value="1"/>
</dbReference>
<dbReference type="Proteomes" id="UP000323119">
    <property type="component" value="Unassembled WGS sequence"/>
</dbReference>
<evidence type="ECO:0000313" key="2">
    <source>
        <dbReference type="Proteomes" id="UP000323119"/>
    </source>
</evidence>
<reference evidence="1 2" key="1">
    <citation type="journal article" date="2019" name="Nat. Med.">
        <title>A library of human gut bacterial isolates paired with longitudinal multiomics data enables mechanistic microbiome research.</title>
        <authorList>
            <person name="Poyet M."/>
            <person name="Groussin M."/>
            <person name="Gibbons S.M."/>
            <person name="Avila-Pacheco J."/>
            <person name="Jiang X."/>
            <person name="Kearney S.M."/>
            <person name="Perrotta A.R."/>
            <person name="Berdy B."/>
            <person name="Zhao S."/>
            <person name="Lieberman T.D."/>
            <person name="Swanson P.K."/>
            <person name="Smith M."/>
            <person name="Roesemann S."/>
            <person name="Alexander J.E."/>
            <person name="Rich S.A."/>
            <person name="Livny J."/>
            <person name="Vlamakis H."/>
            <person name="Clish C."/>
            <person name="Bullock K."/>
            <person name="Deik A."/>
            <person name="Scott J."/>
            <person name="Pierce K.A."/>
            <person name="Xavier R.J."/>
            <person name="Alm E.J."/>
        </authorList>
    </citation>
    <scope>NUCLEOTIDE SEQUENCE [LARGE SCALE GENOMIC DNA]</scope>
    <source>
        <strain evidence="1 2">BIOML-A204</strain>
    </source>
</reference>
<organism evidence="1 2">
    <name type="scientific">Alistipes onderdonkii</name>
    <dbReference type="NCBI Taxonomy" id="328813"/>
    <lineage>
        <taxon>Bacteria</taxon>
        <taxon>Pseudomonadati</taxon>
        <taxon>Bacteroidota</taxon>
        <taxon>Bacteroidia</taxon>
        <taxon>Bacteroidales</taxon>
        <taxon>Rikenellaceae</taxon>
        <taxon>Alistipes</taxon>
    </lineage>
</organism>
<sequence>KYAKALYILNDYNDRNTVVAHLSLDHNERAMELLATMPKDAVTEYLRAIACSRLGRKAEGREHFLEACRLDGRMEYRGNLDPEIAELLKQ</sequence>
<dbReference type="EMBL" id="VVUY01000016">
    <property type="protein sequence ID" value="KAA2557808.1"/>
    <property type="molecule type" value="Genomic_DNA"/>
</dbReference>
<name>A0A9P4DN62_9BACT</name>